<reference evidence="3 4" key="1">
    <citation type="journal article" date="2015" name="Nature">
        <title>rRNA introns, odd ribosomes, and small enigmatic genomes across a large radiation of phyla.</title>
        <authorList>
            <person name="Brown C.T."/>
            <person name="Hug L.A."/>
            <person name="Thomas B.C."/>
            <person name="Sharon I."/>
            <person name="Castelle C.J."/>
            <person name="Singh A."/>
            <person name="Wilkins M.J."/>
            <person name="Williams K.H."/>
            <person name="Banfield J.F."/>
        </authorList>
    </citation>
    <scope>NUCLEOTIDE SEQUENCE [LARGE SCALE GENOMIC DNA]</scope>
</reference>
<accession>A0A0G0D3S4</accession>
<protein>
    <submittedName>
        <fullName evidence="3">Uncharacterized protein</fullName>
    </submittedName>
</protein>
<dbReference type="EMBL" id="LBQZ01000011">
    <property type="protein sequence ID" value="KKP88849.1"/>
    <property type="molecule type" value="Genomic_DNA"/>
</dbReference>
<feature type="region of interest" description="Disordered" evidence="1">
    <location>
        <begin position="45"/>
        <end position="64"/>
    </location>
</feature>
<name>A0A0G0D3S4_9BACT</name>
<sequence>MKKYVTMSLFIFWAVTVAIIVAGLILYNQNTGTITNGENVLGNNNLNNTSGTKSGNSSLLLNKT</sequence>
<feature type="transmembrane region" description="Helical" evidence="2">
    <location>
        <begin position="7"/>
        <end position="27"/>
    </location>
</feature>
<organism evidence="3 4">
    <name type="scientific">Candidatus Nomurabacteria bacterium GW2011_GWC2_35_8</name>
    <dbReference type="NCBI Taxonomy" id="1618752"/>
    <lineage>
        <taxon>Bacteria</taxon>
        <taxon>Candidatus Nomuraibacteriota</taxon>
    </lineage>
</organism>
<comment type="caution">
    <text evidence="3">The sequence shown here is derived from an EMBL/GenBank/DDBJ whole genome shotgun (WGS) entry which is preliminary data.</text>
</comment>
<evidence type="ECO:0000256" key="1">
    <source>
        <dbReference type="SAM" id="MobiDB-lite"/>
    </source>
</evidence>
<dbReference type="Proteomes" id="UP000034798">
    <property type="component" value="Unassembled WGS sequence"/>
</dbReference>
<evidence type="ECO:0000256" key="2">
    <source>
        <dbReference type="SAM" id="Phobius"/>
    </source>
</evidence>
<proteinExistence type="predicted"/>
<evidence type="ECO:0000313" key="4">
    <source>
        <dbReference type="Proteomes" id="UP000034798"/>
    </source>
</evidence>
<evidence type="ECO:0000313" key="3">
    <source>
        <dbReference type="EMBL" id="KKP88849.1"/>
    </source>
</evidence>
<keyword evidence="2" id="KW-0472">Membrane</keyword>
<dbReference type="AlphaFoldDB" id="A0A0G0D3S4"/>
<keyword evidence="2" id="KW-1133">Transmembrane helix</keyword>
<keyword evidence="2" id="KW-0812">Transmembrane</keyword>
<gene>
    <name evidence="3" type="ORF">UR91_C0011G0009</name>
</gene>